<dbReference type="Proteomes" id="UP000494163">
    <property type="component" value="Chromosome 3L"/>
</dbReference>
<feature type="compositionally biased region" description="Low complexity" evidence="8">
    <location>
        <begin position="456"/>
        <end position="484"/>
    </location>
</feature>
<dbReference type="OMA" id="TATKQMY"/>
<evidence type="ECO:0000313" key="11">
    <source>
        <dbReference type="EMBL" id="ALC43495.1"/>
    </source>
</evidence>
<accession>A0A0M4EYY0</accession>
<dbReference type="PROSITE" id="PS00973">
    <property type="entry name" value="USP_2"/>
    <property type="match status" value="1"/>
</dbReference>
<keyword evidence="4" id="KW-0645">Protease</keyword>
<evidence type="ECO:0000256" key="9">
    <source>
        <dbReference type="SAM" id="SignalP"/>
    </source>
</evidence>
<dbReference type="STRING" id="30019.A0A0M4EYY0"/>
<dbReference type="EMBL" id="CP012525">
    <property type="protein sequence ID" value="ALC43495.1"/>
    <property type="molecule type" value="Genomic_DNA"/>
</dbReference>
<keyword evidence="9" id="KW-0732">Signal</keyword>
<organism evidence="11 12">
    <name type="scientific">Drosophila busckii</name>
    <name type="common">Fruit fly</name>
    <dbReference type="NCBI Taxonomy" id="30019"/>
    <lineage>
        <taxon>Eukaryota</taxon>
        <taxon>Metazoa</taxon>
        <taxon>Ecdysozoa</taxon>
        <taxon>Arthropoda</taxon>
        <taxon>Hexapoda</taxon>
        <taxon>Insecta</taxon>
        <taxon>Pterygota</taxon>
        <taxon>Neoptera</taxon>
        <taxon>Endopterygota</taxon>
        <taxon>Diptera</taxon>
        <taxon>Brachycera</taxon>
        <taxon>Muscomorpha</taxon>
        <taxon>Ephydroidea</taxon>
        <taxon>Drosophilidae</taxon>
        <taxon>Drosophila</taxon>
    </lineage>
</organism>
<keyword evidence="12" id="KW-1185">Reference proteome</keyword>
<evidence type="ECO:0000313" key="12">
    <source>
        <dbReference type="Proteomes" id="UP000494163"/>
    </source>
</evidence>
<keyword evidence="5" id="KW-0833">Ubl conjugation pathway</keyword>
<dbReference type="FunFam" id="3.90.70.10:FF:000092">
    <property type="entry name" value="Ubiquitin carboxyl-terminal hydrolase"/>
    <property type="match status" value="1"/>
</dbReference>
<evidence type="ECO:0000256" key="1">
    <source>
        <dbReference type="ARBA" id="ARBA00000707"/>
    </source>
</evidence>
<comment type="catalytic activity">
    <reaction evidence="1">
        <text>Thiol-dependent hydrolysis of ester, thioester, amide, peptide and isopeptide bonds formed by the C-terminal Gly of ubiquitin (a 76-residue protein attached to proteins as an intracellular targeting signal).</text>
        <dbReference type="EC" id="3.4.19.12"/>
    </reaction>
</comment>
<feature type="chain" id="PRO_5005793933" description="ubiquitinyl hydrolase 1" evidence="9">
    <location>
        <begin position="23"/>
        <end position="484"/>
    </location>
</feature>
<reference evidence="11 12" key="1">
    <citation type="submission" date="2015-08" db="EMBL/GenBank/DDBJ databases">
        <title>Ancestral chromatin configuration constrains chromatin evolution on differentiating sex chromosomes in Drosophila.</title>
        <authorList>
            <person name="Zhou Q."/>
            <person name="Bachtrog D."/>
        </authorList>
    </citation>
    <scope>NUCLEOTIDE SEQUENCE [LARGE SCALE GENOMIC DNA]</scope>
    <source>
        <tissue evidence="11">Whole larvae</tissue>
    </source>
</reference>
<dbReference type="SUPFAM" id="SSF54001">
    <property type="entry name" value="Cysteine proteinases"/>
    <property type="match status" value="1"/>
</dbReference>
<dbReference type="InterPro" id="IPR001394">
    <property type="entry name" value="Peptidase_C19_UCH"/>
</dbReference>
<dbReference type="Gene3D" id="3.90.70.10">
    <property type="entry name" value="Cysteine proteinases"/>
    <property type="match status" value="1"/>
</dbReference>
<sequence length="484" mass="53793">MHVCINAAAAVAVAVAASPASAAVKPLKSETARAAQLDEWTNKYAEFLTRHKTSLTAVSLRPRGLTNRSNYCYINSILQALLGCAPFYNLLRSIPKQAAQQSEVKTPTVNAMMSFMSNFSALPSGSRQRLSNNSKAGQIKGKDEFAGMDLHCDLAFEPTEIYKLWNDSREEHVEGRQEDAEEFLGYVLNKLNDEMLEVVKLIAKPVAQQNGEQEQDQEDGGDVWQMICNNRNKGSVTRQTDFGRTPISDIFRGELRSRLQREGEHSTDVIQPFFTLQLNIEKAASVKEALEILVGRDQLEGVTGSKTKQEVVAWQQMTLEKLPIVLILHLKYFDYRSDGCTKILKKVEFPVELKIDAKILGSKKTSQKQRAYRLFAIVYHDGKEASKGHYITDVFHTGYNSWLRYDDSSVKPIAEKLVLQPHTPRVPYLLYYRRCDTLPPMQTSNGGGPGQPSMGATHANANANANAASATSSNTTAVNSANNK</sequence>
<evidence type="ECO:0000256" key="3">
    <source>
        <dbReference type="ARBA" id="ARBA00012759"/>
    </source>
</evidence>
<feature type="region of interest" description="Disordered" evidence="8">
    <location>
        <begin position="441"/>
        <end position="484"/>
    </location>
</feature>
<keyword evidence="6" id="KW-0378">Hydrolase</keyword>
<protein>
    <recommendedName>
        <fullName evidence="3">ubiquitinyl hydrolase 1</fullName>
        <ecNumber evidence="3">3.4.19.12</ecNumber>
    </recommendedName>
</protein>
<dbReference type="OrthoDB" id="429671at2759"/>
<evidence type="ECO:0000259" key="10">
    <source>
        <dbReference type="PROSITE" id="PS50235"/>
    </source>
</evidence>
<dbReference type="GO" id="GO:0005634">
    <property type="term" value="C:nucleus"/>
    <property type="evidence" value="ECO:0007669"/>
    <property type="project" value="TreeGrafter"/>
</dbReference>
<dbReference type="GO" id="GO:0016579">
    <property type="term" value="P:protein deubiquitination"/>
    <property type="evidence" value="ECO:0007669"/>
    <property type="project" value="InterPro"/>
</dbReference>
<gene>
    <name evidence="11" type="ORF">Dbus_chr3Lg661</name>
</gene>
<feature type="domain" description="USP" evidence="10">
    <location>
        <begin position="63"/>
        <end position="435"/>
    </location>
</feature>
<dbReference type="PANTHER" id="PTHR24006:SF687">
    <property type="entry name" value="UBIQUITIN CARBOXYL-TERMINAL HYDROLASE 10"/>
    <property type="match status" value="1"/>
</dbReference>
<dbReference type="GO" id="GO:0004843">
    <property type="term" value="F:cysteine-type deubiquitinase activity"/>
    <property type="evidence" value="ECO:0007669"/>
    <property type="project" value="UniProtKB-EC"/>
</dbReference>
<keyword evidence="7" id="KW-0788">Thiol protease</keyword>
<name>A0A0M4EYY0_DROBS</name>
<evidence type="ECO:0000256" key="2">
    <source>
        <dbReference type="ARBA" id="ARBA00005427"/>
    </source>
</evidence>
<dbReference type="GO" id="GO:0010506">
    <property type="term" value="P:regulation of autophagy"/>
    <property type="evidence" value="ECO:0007669"/>
    <property type="project" value="TreeGrafter"/>
</dbReference>
<feature type="signal peptide" evidence="9">
    <location>
        <begin position="1"/>
        <end position="22"/>
    </location>
</feature>
<evidence type="ECO:0000256" key="4">
    <source>
        <dbReference type="ARBA" id="ARBA00022670"/>
    </source>
</evidence>
<dbReference type="GO" id="GO:0030330">
    <property type="term" value="P:DNA damage response, signal transduction by p53 class mediator"/>
    <property type="evidence" value="ECO:0007669"/>
    <property type="project" value="TreeGrafter"/>
</dbReference>
<dbReference type="InterPro" id="IPR050164">
    <property type="entry name" value="Peptidase_C19"/>
</dbReference>
<evidence type="ECO:0000256" key="5">
    <source>
        <dbReference type="ARBA" id="ARBA00022786"/>
    </source>
</evidence>
<dbReference type="Pfam" id="PF00443">
    <property type="entry name" value="UCH"/>
    <property type="match status" value="1"/>
</dbReference>
<dbReference type="EC" id="3.4.19.12" evidence="3"/>
<comment type="similarity">
    <text evidence="2">Belongs to the peptidase C19 family. USP10 subfamily.</text>
</comment>
<dbReference type="AlphaFoldDB" id="A0A0M4EYY0"/>
<evidence type="ECO:0000256" key="8">
    <source>
        <dbReference type="SAM" id="MobiDB-lite"/>
    </source>
</evidence>
<evidence type="ECO:0000256" key="6">
    <source>
        <dbReference type="ARBA" id="ARBA00022801"/>
    </source>
</evidence>
<dbReference type="InterPro" id="IPR038765">
    <property type="entry name" value="Papain-like_cys_pep_sf"/>
</dbReference>
<dbReference type="GO" id="GO:0006508">
    <property type="term" value="P:proteolysis"/>
    <property type="evidence" value="ECO:0007669"/>
    <property type="project" value="UniProtKB-KW"/>
</dbReference>
<dbReference type="PANTHER" id="PTHR24006">
    <property type="entry name" value="UBIQUITIN CARBOXYL-TERMINAL HYDROLASE"/>
    <property type="match status" value="1"/>
</dbReference>
<proteinExistence type="inferred from homology"/>
<dbReference type="GO" id="GO:0005829">
    <property type="term" value="C:cytosol"/>
    <property type="evidence" value="ECO:0007669"/>
    <property type="project" value="TreeGrafter"/>
</dbReference>
<dbReference type="InterPro" id="IPR018200">
    <property type="entry name" value="USP_CS"/>
</dbReference>
<dbReference type="PROSITE" id="PS50235">
    <property type="entry name" value="USP_3"/>
    <property type="match status" value="1"/>
</dbReference>
<evidence type="ECO:0000256" key="7">
    <source>
        <dbReference type="ARBA" id="ARBA00022807"/>
    </source>
</evidence>
<dbReference type="InterPro" id="IPR028889">
    <property type="entry name" value="USP"/>
</dbReference>